<reference evidence="2" key="2">
    <citation type="submission" date="2021-08" db="EMBL/GenBank/DDBJ databases">
        <authorList>
            <person name="Dalcin Martins P."/>
        </authorList>
    </citation>
    <scope>NUCLEOTIDE SEQUENCE</scope>
    <source>
        <strain evidence="2">MAG_39</strain>
    </source>
</reference>
<keyword evidence="1" id="KW-0732">Signal</keyword>
<name>A0A953M3D2_9BACT</name>
<organism evidence="2 3">
    <name type="scientific">Candidatus Nitrobium versatile</name>
    <dbReference type="NCBI Taxonomy" id="2884831"/>
    <lineage>
        <taxon>Bacteria</taxon>
        <taxon>Pseudomonadati</taxon>
        <taxon>Nitrospirota</taxon>
        <taxon>Nitrospiria</taxon>
        <taxon>Nitrospirales</taxon>
        <taxon>Nitrospiraceae</taxon>
        <taxon>Candidatus Nitrobium</taxon>
    </lineage>
</organism>
<feature type="signal peptide" evidence="1">
    <location>
        <begin position="1"/>
        <end position="34"/>
    </location>
</feature>
<accession>A0A953M3D2</accession>
<comment type="caution">
    <text evidence="2">The sequence shown here is derived from an EMBL/GenBank/DDBJ whole genome shotgun (WGS) entry which is preliminary data.</text>
</comment>
<evidence type="ECO:0000256" key="1">
    <source>
        <dbReference type="SAM" id="SignalP"/>
    </source>
</evidence>
<dbReference type="AlphaFoldDB" id="A0A953M3D2"/>
<reference evidence="2" key="1">
    <citation type="journal article" date="2021" name="bioRxiv">
        <title>Unraveling nitrogen, sulfur and carbon metabolic pathways and microbial community transcriptional responses to substrate deprivation and toxicity stresses in a bioreactor mimicking anoxic brackish coastal sediment conditions.</title>
        <authorList>
            <person name="Martins P.D."/>
            <person name="Echeveste M.J."/>
            <person name="Arshad A."/>
            <person name="Kurth J."/>
            <person name="Ouboter H."/>
            <person name="Jetten M.S.M."/>
            <person name="Welte C.U."/>
        </authorList>
    </citation>
    <scope>NUCLEOTIDE SEQUENCE</scope>
    <source>
        <strain evidence="2">MAG_39</strain>
    </source>
</reference>
<evidence type="ECO:0000313" key="3">
    <source>
        <dbReference type="Proteomes" id="UP000705867"/>
    </source>
</evidence>
<evidence type="ECO:0000313" key="2">
    <source>
        <dbReference type="EMBL" id="MBZ0158229.1"/>
    </source>
</evidence>
<gene>
    <name evidence="2" type="ORF">K8I29_18700</name>
</gene>
<feature type="chain" id="PRO_5036732495" evidence="1">
    <location>
        <begin position="35"/>
        <end position="104"/>
    </location>
</feature>
<dbReference type="Proteomes" id="UP000705867">
    <property type="component" value="Unassembled WGS sequence"/>
</dbReference>
<protein>
    <submittedName>
        <fullName evidence="2">Uncharacterized protein</fullName>
    </submittedName>
</protein>
<proteinExistence type="predicted"/>
<dbReference type="EMBL" id="JAIOIV010000144">
    <property type="protein sequence ID" value="MBZ0158229.1"/>
    <property type="molecule type" value="Genomic_DNA"/>
</dbReference>
<sequence length="104" mass="11571">MNQMQKIPMQKKTGRMFAVLLLLLCINASLEAFAVSYSPVPLYHRAERHNRFVKGATVYLFHSGTDDIKTTVHVGATLTVYRISPSCEVMPVGIIRVVSFAGET</sequence>